<evidence type="ECO:0000313" key="3">
    <source>
        <dbReference type="Proteomes" id="UP000670475"/>
    </source>
</evidence>
<feature type="transmembrane region" description="Helical" evidence="1">
    <location>
        <begin position="111"/>
        <end position="132"/>
    </location>
</feature>
<gene>
    <name evidence="2" type="ORF">JFN87_07285</name>
</gene>
<keyword evidence="1" id="KW-1133">Transmembrane helix</keyword>
<feature type="transmembrane region" description="Helical" evidence="1">
    <location>
        <begin position="212"/>
        <end position="234"/>
    </location>
</feature>
<name>A0A940MCV5_9ACTN</name>
<reference evidence="2" key="1">
    <citation type="submission" date="2021-03" db="EMBL/GenBank/DDBJ databases">
        <title>Whole genome sequence of Streptomyces bomunensis MMS17-BM035.</title>
        <authorList>
            <person name="Lee J.H."/>
        </authorList>
    </citation>
    <scope>NUCLEOTIDE SEQUENCE</scope>
    <source>
        <strain evidence="2">MMS17-BM035</strain>
    </source>
</reference>
<feature type="transmembrane region" description="Helical" evidence="1">
    <location>
        <begin position="325"/>
        <end position="346"/>
    </location>
</feature>
<keyword evidence="1" id="KW-0472">Membrane</keyword>
<feature type="transmembrane region" description="Helical" evidence="1">
    <location>
        <begin position="246"/>
        <end position="265"/>
    </location>
</feature>
<dbReference type="AlphaFoldDB" id="A0A940MCV5"/>
<organism evidence="2 3">
    <name type="scientific">Streptomyces montanisoli</name>
    <dbReference type="NCBI Taxonomy" id="2798581"/>
    <lineage>
        <taxon>Bacteria</taxon>
        <taxon>Bacillati</taxon>
        <taxon>Actinomycetota</taxon>
        <taxon>Actinomycetes</taxon>
        <taxon>Kitasatosporales</taxon>
        <taxon>Streptomycetaceae</taxon>
        <taxon>Streptomyces</taxon>
    </lineage>
</organism>
<evidence type="ECO:0000256" key="1">
    <source>
        <dbReference type="SAM" id="Phobius"/>
    </source>
</evidence>
<comment type="caution">
    <text evidence="2">The sequence shown here is derived from an EMBL/GenBank/DDBJ whole genome shotgun (WGS) entry which is preliminary data.</text>
</comment>
<keyword evidence="3" id="KW-1185">Reference proteome</keyword>
<evidence type="ECO:0000313" key="2">
    <source>
        <dbReference type="EMBL" id="MBP0457302.1"/>
    </source>
</evidence>
<keyword evidence="1" id="KW-0812">Transmembrane</keyword>
<proteinExistence type="predicted"/>
<dbReference type="Proteomes" id="UP000670475">
    <property type="component" value="Unassembled WGS sequence"/>
</dbReference>
<sequence>MGAEAVRVTLHPLRGRRDGAEWIVGRMDTGDFVALPDAGHDAVELLAAGLTVQQARQRLVDRTGRDLDLPAFVAALVELGFVAAIDGVPVASPPPVRPTWPWLREGHVRRLLHPALLAVPFLAVLAAVVAVARQPALLPSYHDLLFSRHGSVVLAVEFVCGWSLVFLHELCHLVTARAAGVPGRIRMGTRLQFLVAHTDVSGIVTAPRRHRLTVYLSGIAFNLTVSAGCVLALAAGSLPDGPPRRLVAALAVVSLLSLPFEFMVFMRTDVYFVLEDLAGAKDLYGDGTAYARFLVARAGRRLRGRPAPVDPSAGFGVRERRAVRAFSVLLVAGTAACLATMAAVTLPADVGLLSGAVRHAAGGRGPWDRWDAAAVLAVLGGGQLAWAFLWWRRHRVRVARLARRVMRRSPAGARAAR</sequence>
<dbReference type="EMBL" id="JAGIQL010000019">
    <property type="protein sequence ID" value="MBP0457302.1"/>
    <property type="molecule type" value="Genomic_DNA"/>
</dbReference>
<protein>
    <submittedName>
        <fullName evidence="2">Uncharacterized protein</fullName>
    </submittedName>
</protein>
<feature type="transmembrane region" description="Helical" evidence="1">
    <location>
        <begin position="372"/>
        <end position="391"/>
    </location>
</feature>
<accession>A0A940MCV5</accession>